<dbReference type="InterPro" id="IPR002347">
    <property type="entry name" value="SDR_fam"/>
</dbReference>
<evidence type="ECO:0000259" key="3">
    <source>
        <dbReference type="SMART" id="SM00822"/>
    </source>
</evidence>
<gene>
    <name evidence="4" type="ORF">AMOR_21510</name>
</gene>
<dbReference type="PANTHER" id="PTHR42879:SF2">
    <property type="entry name" value="3-OXOACYL-[ACYL-CARRIER-PROTEIN] REDUCTASE FABG"/>
    <property type="match status" value="1"/>
</dbReference>
<dbReference type="SUPFAM" id="SSF51735">
    <property type="entry name" value="NAD(P)-binding Rossmann-fold domains"/>
    <property type="match status" value="1"/>
</dbReference>
<dbReference type="Proteomes" id="UP001162891">
    <property type="component" value="Chromosome"/>
</dbReference>
<dbReference type="Gene3D" id="3.40.50.720">
    <property type="entry name" value="NAD(P)-binding Rossmann-like Domain"/>
    <property type="match status" value="1"/>
</dbReference>
<dbReference type="InterPro" id="IPR050259">
    <property type="entry name" value="SDR"/>
</dbReference>
<evidence type="ECO:0000313" key="5">
    <source>
        <dbReference type="Proteomes" id="UP001162891"/>
    </source>
</evidence>
<dbReference type="InterPro" id="IPR036291">
    <property type="entry name" value="NAD(P)-bd_dom_sf"/>
</dbReference>
<evidence type="ECO:0000256" key="2">
    <source>
        <dbReference type="RuleBase" id="RU000363"/>
    </source>
</evidence>
<dbReference type="EMBL" id="AP025591">
    <property type="protein sequence ID" value="BDG03155.1"/>
    <property type="molecule type" value="Genomic_DNA"/>
</dbReference>
<dbReference type="Pfam" id="PF00106">
    <property type="entry name" value="adh_short"/>
    <property type="match status" value="1"/>
</dbReference>
<dbReference type="PRINTS" id="PR00080">
    <property type="entry name" value="SDRFAMILY"/>
</dbReference>
<dbReference type="PRINTS" id="PR00081">
    <property type="entry name" value="GDHRDH"/>
</dbReference>
<dbReference type="InterPro" id="IPR020904">
    <property type="entry name" value="Sc_DH/Rdtase_CS"/>
</dbReference>
<comment type="similarity">
    <text evidence="1 2">Belongs to the short-chain dehydrogenases/reductases (SDR) family.</text>
</comment>
<evidence type="ECO:0000313" key="4">
    <source>
        <dbReference type="EMBL" id="BDG03155.1"/>
    </source>
</evidence>
<evidence type="ECO:0000256" key="1">
    <source>
        <dbReference type="ARBA" id="ARBA00006484"/>
    </source>
</evidence>
<dbReference type="SMART" id="SM00822">
    <property type="entry name" value="PKS_KR"/>
    <property type="match status" value="1"/>
</dbReference>
<feature type="domain" description="Ketoreductase" evidence="3">
    <location>
        <begin position="6"/>
        <end position="186"/>
    </location>
</feature>
<organism evidence="4 5">
    <name type="scientific">Anaeromyxobacter oryzae</name>
    <dbReference type="NCBI Taxonomy" id="2918170"/>
    <lineage>
        <taxon>Bacteria</taxon>
        <taxon>Pseudomonadati</taxon>
        <taxon>Myxococcota</taxon>
        <taxon>Myxococcia</taxon>
        <taxon>Myxococcales</taxon>
        <taxon>Cystobacterineae</taxon>
        <taxon>Anaeromyxobacteraceae</taxon>
        <taxon>Anaeromyxobacter</taxon>
    </lineage>
</organism>
<dbReference type="InterPro" id="IPR057326">
    <property type="entry name" value="KR_dom"/>
</dbReference>
<dbReference type="PANTHER" id="PTHR42879">
    <property type="entry name" value="3-OXOACYL-(ACYL-CARRIER-PROTEIN) REDUCTASE"/>
    <property type="match status" value="1"/>
</dbReference>
<name>A0ABM7WUI0_9BACT</name>
<accession>A0ABM7WUI0</accession>
<keyword evidence="5" id="KW-1185">Reference proteome</keyword>
<proteinExistence type="inferred from homology"/>
<dbReference type="PROSITE" id="PS00061">
    <property type="entry name" value="ADH_SHORT"/>
    <property type="match status" value="1"/>
</dbReference>
<reference evidence="5" key="1">
    <citation type="journal article" date="2022" name="Int. J. Syst. Evol. Microbiol.">
        <title>Anaeromyxobacter oryzae sp. nov., Anaeromyxobacter diazotrophicus sp. nov. and Anaeromyxobacter paludicola sp. nov., isolated from paddy soils.</title>
        <authorList>
            <person name="Itoh H."/>
            <person name="Xu Z."/>
            <person name="Mise K."/>
            <person name="Masuda Y."/>
            <person name="Ushijima N."/>
            <person name="Hayakawa C."/>
            <person name="Shiratori Y."/>
            <person name="Senoo K."/>
        </authorList>
    </citation>
    <scope>NUCLEOTIDE SEQUENCE [LARGE SCALE GENOMIC DNA]</scope>
    <source>
        <strain evidence="5">Red232</strain>
    </source>
</reference>
<sequence length="242" mass="25028">MTLRDRVALVTGADRGIGRAIAVALAGAGAHVAVGYRSRAADAEAVAAELRSRGRRAVAIQADLAVEADVSRLVREAAAALGEVEVLVSNAGIGEAADLDGLDVALFDRTLAVNLRAPFLATQAVLPAMRRRRFGRLLYVSSTAAQVGGIIGPHYAASKAALVGLAHAYASRLAPEGITANVIAPALVETEMIGSNPRARPDRIPVGRFGRPEEVAELAVALVSNAYVTGQTVQVNGGVYFT</sequence>
<dbReference type="RefSeq" id="WP_248360907.1">
    <property type="nucleotide sequence ID" value="NZ_AP025591.1"/>
</dbReference>
<protein>
    <submittedName>
        <fullName evidence="4">3-oxoacyl-ACP reductase</fullName>
    </submittedName>
</protein>